<dbReference type="GO" id="GO:0015031">
    <property type="term" value="P:protein transport"/>
    <property type="evidence" value="ECO:0007669"/>
    <property type="project" value="UniProtKB-KW"/>
</dbReference>
<evidence type="ECO:0000313" key="13">
    <source>
        <dbReference type="Proteomes" id="UP000509568"/>
    </source>
</evidence>
<dbReference type="InterPro" id="IPR037682">
    <property type="entry name" value="TonB_C"/>
</dbReference>
<keyword evidence="7" id="KW-0653">Protein transport</keyword>
<keyword evidence="4" id="KW-1003">Cell membrane</keyword>
<reference evidence="12 13" key="1">
    <citation type="submission" date="2020-06" db="EMBL/GenBank/DDBJ databases">
        <title>Pseudomonas eucalypticola sp. nov., an endophyte of Eucalyptus dunnii leaves with biocontrol ability of eucalyptus leaf blight.</title>
        <authorList>
            <person name="Liu Y."/>
            <person name="Song Z."/>
            <person name="Zeng H."/>
            <person name="Lu M."/>
            <person name="Wang X."/>
            <person name="Lian X."/>
            <person name="Zhang Q."/>
        </authorList>
    </citation>
    <scope>NUCLEOTIDE SEQUENCE [LARGE SCALE GENOMIC DNA]</scope>
    <source>
        <strain evidence="12 13">NP-1</strain>
    </source>
</reference>
<dbReference type="SUPFAM" id="SSF74653">
    <property type="entry name" value="TolA/TonB C-terminal domain"/>
    <property type="match status" value="1"/>
</dbReference>
<evidence type="ECO:0000256" key="9">
    <source>
        <dbReference type="ARBA" id="ARBA00023136"/>
    </source>
</evidence>
<dbReference type="KEGG" id="pez:HWQ56_10950"/>
<evidence type="ECO:0000256" key="5">
    <source>
        <dbReference type="ARBA" id="ARBA00022519"/>
    </source>
</evidence>
<name>A0A7D5HWH0_9PSED</name>
<dbReference type="PANTHER" id="PTHR33446:SF2">
    <property type="entry name" value="PROTEIN TONB"/>
    <property type="match status" value="1"/>
</dbReference>
<evidence type="ECO:0000259" key="11">
    <source>
        <dbReference type="PROSITE" id="PS52015"/>
    </source>
</evidence>
<feature type="compositionally biased region" description="Low complexity" evidence="10">
    <location>
        <begin position="94"/>
        <end position="111"/>
    </location>
</feature>
<proteinExistence type="inferred from homology"/>
<evidence type="ECO:0000256" key="3">
    <source>
        <dbReference type="ARBA" id="ARBA00022448"/>
    </source>
</evidence>
<keyword evidence="9" id="KW-0472">Membrane</keyword>
<gene>
    <name evidence="12" type="ORF">HWQ56_10950</name>
</gene>
<dbReference type="GO" id="GO:0055085">
    <property type="term" value="P:transmembrane transport"/>
    <property type="evidence" value="ECO:0007669"/>
    <property type="project" value="InterPro"/>
</dbReference>
<evidence type="ECO:0000313" key="12">
    <source>
        <dbReference type="EMBL" id="QKZ04271.1"/>
    </source>
</evidence>
<dbReference type="NCBIfam" id="TIGR01352">
    <property type="entry name" value="tonB_Cterm"/>
    <property type="match status" value="1"/>
</dbReference>
<keyword evidence="3" id="KW-0813">Transport</keyword>
<dbReference type="InterPro" id="IPR051045">
    <property type="entry name" value="TonB-dependent_transducer"/>
</dbReference>
<dbReference type="GO" id="GO:0098797">
    <property type="term" value="C:plasma membrane protein complex"/>
    <property type="evidence" value="ECO:0007669"/>
    <property type="project" value="TreeGrafter"/>
</dbReference>
<dbReference type="Pfam" id="PF03544">
    <property type="entry name" value="TonB_C"/>
    <property type="match status" value="1"/>
</dbReference>
<dbReference type="PRINTS" id="PR01217">
    <property type="entry name" value="PRICHEXTENSN"/>
</dbReference>
<dbReference type="InterPro" id="IPR006260">
    <property type="entry name" value="TonB/TolA_C"/>
</dbReference>
<organism evidence="12 13">
    <name type="scientific">Pseudomonas eucalypticola</name>
    <dbReference type="NCBI Taxonomy" id="2599595"/>
    <lineage>
        <taxon>Bacteria</taxon>
        <taxon>Pseudomonadati</taxon>
        <taxon>Pseudomonadota</taxon>
        <taxon>Gammaproteobacteria</taxon>
        <taxon>Pseudomonadales</taxon>
        <taxon>Pseudomonadaceae</taxon>
        <taxon>Pseudomonas</taxon>
    </lineage>
</organism>
<dbReference type="EMBL" id="CP056030">
    <property type="protein sequence ID" value="QKZ04271.1"/>
    <property type="molecule type" value="Genomic_DNA"/>
</dbReference>
<evidence type="ECO:0000256" key="2">
    <source>
        <dbReference type="ARBA" id="ARBA00006555"/>
    </source>
</evidence>
<sequence>MQAALTTAQPFTLSRQPLPARAVKVAAVVAVHVLVISWFAHQAPAPLAVSQPRTIYASVINEPAPAPAVAPQPPAAPLTPPPPPTPVARPAPKPVAKAPAPRHVAVPTPASTPAAAVASAAPTAAPAAAPVPAPPPAPPKTITHGVEYVRAPEPQYPDRDREDGNEGTVILRVLVDETGKPGRIDVVRSSGFGSLDEAGRAAARAAVFKPYREDGHALSVYVIVPLRFQLDS</sequence>
<keyword evidence="13" id="KW-1185">Reference proteome</keyword>
<evidence type="ECO:0000256" key="7">
    <source>
        <dbReference type="ARBA" id="ARBA00022927"/>
    </source>
</evidence>
<dbReference type="AlphaFoldDB" id="A0A7D5HWH0"/>
<feature type="domain" description="TonB C-terminal" evidence="11">
    <location>
        <begin position="141"/>
        <end position="232"/>
    </location>
</feature>
<dbReference type="PROSITE" id="PS52015">
    <property type="entry name" value="TONB_CTD"/>
    <property type="match status" value="1"/>
</dbReference>
<protein>
    <submittedName>
        <fullName evidence="12">Energy transducer TonB</fullName>
    </submittedName>
</protein>
<evidence type="ECO:0000256" key="10">
    <source>
        <dbReference type="SAM" id="MobiDB-lite"/>
    </source>
</evidence>
<dbReference type="RefSeq" id="WP_176570480.1">
    <property type="nucleotide sequence ID" value="NZ_CP056030.1"/>
</dbReference>
<comment type="subcellular location">
    <subcellularLocation>
        <location evidence="1">Cell inner membrane</location>
        <topology evidence="1">Single-pass membrane protein</topology>
        <orientation evidence="1">Periplasmic side</orientation>
    </subcellularLocation>
</comment>
<dbReference type="Proteomes" id="UP000509568">
    <property type="component" value="Chromosome"/>
</dbReference>
<feature type="region of interest" description="Disordered" evidence="10">
    <location>
        <begin position="66"/>
        <end position="111"/>
    </location>
</feature>
<evidence type="ECO:0000256" key="1">
    <source>
        <dbReference type="ARBA" id="ARBA00004383"/>
    </source>
</evidence>
<comment type="similarity">
    <text evidence="2">Belongs to the TonB family.</text>
</comment>
<evidence type="ECO:0000256" key="4">
    <source>
        <dbReference type="ARBA" id="ARBA00022475"/>
    </source>
</evidence>
<dbReference type="GO" id="GO:0031992">
    <property type="term" value="F:energy transducer activity"/>
    <property type="evidence" value="ECO:0007669"/>
    <property type="project" value="TreeGrafter"/>
</dbReference>
<accession>A0A7D5HWH0</accession>
<dbReference type="PANTHER" id="PTHR33446">
    <property type="entry name" value="PROTEIN TONB-RELATED"/>
    <property type="match status" value="1"/>
</dbReference>
<dbReference type="Gene3D" id="3.30.1150.10">
    <property type="match status" value="1"/>
</dbReference>
<evidence type="ECO:0000256" key="6">
    <source>
        <dbReference type="ARBA" id="ARBA00022692"/>
    </source>
</evidence>
<evidence type="ECO:0000256" key="8">
    <source>
        <dbReference type="ARBA" id="ARBA00022989"/>
    </source>
</evidence>
<keyword evidence="8" id="KW-1133">Transmembrane helix</keyword>
<keyword evidence="5" id="KW-0997">Cell inner membrane</keyword>
<feature type="compositionally biased region" description="Pro residues" evidence="10">
    <location>
        <begin position="66"/>
        <end position="93"/>
    </location>
</feature>
<keyword evidence="6" id="KW-0812">Transmembrane</keyword>